<keyword evidence="4" id="KW-0547">Nucleotide-binding</keyword>
<dbReference type="Gene3D" id="3.40.50.300">
    <property type="entry name" value="P-loop containing nucleotide triphosphate hydrolases"/>
    <property type="match status" value="1"/>
</dbReference>
<keyword evidence="3 9" id="KW-0934">Plastid</keyword>
<dbReference type="PANTHER" id="PTHR42960">
    <property type="entry name" value="YCF46 PROTEIN"/>
    <property type="match status" value="1"/>
</dbReference>
<dbReference type="GO" id="GO:0016887">
    <property type="term" value="F:ATP hydrolysis activity"/>
    <property type="evidence" value="ECO:0007669"/>
    <property type="project" value="InterPro"/>
</dbReference>
<reference evidence="9" key="1">
    <citation type="journal article" date="2019" name="Mol. Phylogenet. Evol.">
        <title>Morphological evolution and classification of the red algal order Ceramiales inferred using plastid phylogenomics.</title>
        <authorList>
            <person name="Diaz-Tapia P."/>
            <person name="Pasella M.M."/>
            <person name="Verbruggen H."/>
            <person name="Maggs C.A."/>
        </authorList>
    </citation>
    <scope>NUCLEOTIDE SEQUENCE</scope>
    <source>
        <strain evidence="9">PD2948_1</strain>
    </source>
</reference>
<reference evidence="9" key="2">
    <citation type="submission" date="2019-04" db="EMBL/GenBank/DDBJ databases">
        <authorList>
            <person name="Pasella M."/>
        </authorList>
    </citation>
    <scope>NUCLEOTIDE SEQUENCE</scope>
    <source>
        <strain evidence="9">PD2948_1</strain>
    </source>
</reference>
<keyword evidence="5" id="KW-0067">ATP-binding</keyword>
<dbReference type="GO" id="GO:0009507">
    <property type="term" value="C:chloroplast"/>
    <property type="evidence" value="ECO:0007669"/>
    <property type="project" value="UniProtKB-SubCell"/>
</dbReference>
<dbReference type="GO" id="GO:0005524">
    <property type="term" value="F:ATP binding"/>
    <property type="evidence" value="ECO:0007669"/>
    <property type="project" value="UniProtKB-KW"/>
</dbReference>
<dbReference type="InterPro" id="IPR003593">
    <property type="entry name" value="AAA+_ATPase"/>
</dbReference>
<protein>
    <recommendedName>
        <fullName evidence="7">Uncharacterized AAA domain-containing protein ycf46</fullName>
    </recommendedName>
</protein>
<dbReference type="InterPro" id="IPR027417">
    <property type="entry name" value="P-loop_NTPase"/>
</dbReference>
<sequence>MTFEISIQSLLSSKNFLIYIVTEEEERLEYALNYISKKIFQQNICTWDFINGYNHNPNYNTNTKKNPLEALENIKNINTKISLFKDFSFFINDISIIRKLKNLNNSQSNEKYIIMSSSEIEIPTTLREYITILDFPLPNEIEIKLELKRLFKILNISNHTSFKNLTIAYQGFSINRIRKSISQTIIHEKLNENIINNILKEKKEIIQQTKILEFYSSDKSLKDIAGLKNLKKWLKVRNNAFSKKAYNYGITTPKGILLVGIQGTGKSLSAKAIAIEWKLPLLKLDISKIFAGILGESESKIKKVIDVCEKIAPCILWIDEIDKIFNKNNQNDSGTTNRVNNIFLTWLSEKTSYVFIVATANNIDNLPIEILRKGRFDEIFFVDLPNFEERINIFKIHLEKVRPLTWYKYNIYYLSQISNYFSGAEIEQTINEAMYNAFYENREFNTSDIKKSIENTVPLSFTNKENINELQNWVKSSRLRSA</sequence>
<feature type="domain" description="AAA+ ATPase" evidence="8">
    <location>
        <begin position="252"/>
        <end position="386"/>
    </location>
</feature>
<dbReference type="InterPro" id="IPR003959">
    <property type="entry name" value="ATPase_AAA_core"/>
</dbReference>
<evidence type="ECO:0000256" key="5">
    <source>
        <dbReference type="ARBA" id="ARBA00022840"/>
    </source>
</evidence>
<evidence type="ECO:0000256" key="3">
    <source>
        <dbReference type="ARBA" id="ARBA00022640"/>
    </source>
</evidence>
<dbReference type="EMBL" id="MK814640">
    <property type="protein sequence ID" value="QCI05755.1"/>
    <property type="molecule type" value="Genomic_DNA"/>
</dbReference>
<comment type="similarity">
    <text evidence="6">Belongs to the AAA ATPase family. Highly divergent.</text>
</comment>
<evidence type="ECO:0000256" key="4">
    <source>
        <dbReference type="ARBA" id="ARBA00022741"/>
    </source>
</evidence>
<proteinExistence type="inferred from homology"/>
<evidence type="ECO:0000256" key="1">
    <source>
        <dbReference type="ARBA" id="ARBA00004229"/>
    </source>
</evidence>
<evidence type="ECO:0000313" key="9">
    <source>
        <dbReference type="EMBL" id="QCI05755.1"/>
    </source>
</evidence>
<evidence type="ECO:0000256" key="7">
    <source>
        <dbReference type="ARBA" id="ARBA00040480"/>
    </source>
</evidence>
<geneLocation type="plastid" evidence="9"/>
<dbReference type="CDD" id="cd19507">
    <property type="entry name" value="RecA-like_Ycf46-like"/>
    <property type="match status" value="1"/>
</dbReference>
<dbReference type="PANTHER" id="PTHR42960:SF1">
    <property type="entry name" value="YCF46 PROTEIN"/>
    <property type="match status" value="1"/>
</dbReference>
<organism evidence="9">
    <name type="scientific">Dasysiphonia japonica</name>
    <dbReference type="NCBI Taxonomy" id="2506492"/>
    <lineage>
        <taxon>Eukaryota</taxon>
        <taxon>Rhodophyta</taxon>
        <taxon>Florideophyceae</taxon>
        <taxon>Rhodymeniophycidae</taxon>
        <taxon>Ceramiales</taxon>
        <taxon>Dasyaceae</taxon>
        <taxon>Dasysiphonia</taxon>
    </lineage>
</organism>
<dbReference type="AlphaFoldDB" id="A0A4D6WVZ4"/>
<gene>
    <name evidence="9" type="primary">ycf46</name>
</gene>
<accession>A0A4D6WVZ4</accession>
<comment type="subcellular location">
    <subcellularLocation>
        <location evidence="1">Plastid</location>
        <location evidence="1">Chloroplast</location>
    </subcellularLocation>
</comment>
<dbReference type="Gene3D" id="1.10.8.60">
    <property type="match status" value="1"/>
</dbReference>
<dbReference type="SMART" id="SM00382">
    <property type="entry name" value="AAA"/>
    <property type="match status" value="1"/>
</dbReference>
<dbReference type="Pfam" id="PF00004">
    <property type="entry name" value="AAA"/>
    <property type="match status" value="1"/>
</dbReference>
<evidence type="ECO:0000256" key="2">
    <source>
        <dbReference type="ARBA" id="ARBA00022528"/>
    </source>
</evidence>
<evidence type="ECO:0000256" key="6">
    <source>
        <dbReference type="ARBA" id="ARBA00038088"/>
    </source>
</evidence>
<dbReference type="InterPro" id="IPR052381">
    <property type="entry name" value="AAA_domain_protein"/>
</dbReference>
<name>A0A4D6WVZ4_9FLOR</name>
<evidence type="ECO:0000259" key="8">
    <source>
        <dbReference type="SMART" id="SM00382"/>
    </source>
</evidence>
<keyword evidence="2" id="KW-0150">Chloroplast</keyword>
<dbReference type="SUPFAM" id="SSF52540">
    <property type="entry name" value="P-loop containing nucleoside triphosphate hydrolases"/>
    <property type="match status" value="1"/>
</dbReference>